<dbReference type="AlphaFoldDB" id="A0A4R8LI94"/>
<protein>
    <submittedName>
        <fullName evidence="2">Uncharacterized protein</fullName>
    </submittedName>
</protein>
<evidence type="ECO:0000256" key="1">
    <source>
        <dbReference type="SAM" id="MobiDB-lite"/>
    </source>
</evidence>
<proteinExistence type="predicted"/>
<reference evidence="2 3" key="1">
    <citation type="submission" date="2019-03" db="EMBL/GenBank/DDBJ databases">
        <title>Genomic Encyclopedia of Type Strains, Phase IV (KMG-IV): sequencing the most valuable type-strain genomes for metagenomic binning, comparative biology and taxonomic classification.</title>
        <authorList>
            <person name="Goeker M."/>
        </authorList>
    </citation>
    <scope>NUCLEOTIDE SEQUENCE [LARGE SCALE GENOMIC DNA]</scope>
    <source>
        <strain evidence="2 3">DSM 17974</strain>
    </source>
</reference>
<gene>
    <name evidence="2" type="ORF">C7445_1121</name>
</gene>
<name>A0A4R8LI94_9BACL</name>
<dbReference type="EMBL" id="SORF01000012">
    <property type="protein sequence ID" value="TDY43019.1"/>
    <property type="molecule type" value="Genomic_DNA"/>
</dbReference>
<evidence type="ECO:0000313" key="2">
    <source>
        <dbReference type="EMBL" id="TDY43019.1"/>
    </source>
</evidence>
<feature type="region of interest" description="Disordered" evidence="1">
    <location>
        <begin position="1"/>
        <end position="28"/>
    </location>
</feature>
<sequence length="57" mass="6407">AENTCLERDWEGRSLPGKREQSQARRPGSVLFYAQISQIPCKPKRRTTGVGEGQPHV</sequence>
<organism evidence="2 3">
    <name type="scientific">Alicyclobacillus sacchari</name>
    <dbReference type="NCBI Taxonomy" id="392010"/>
    <lineage>
        <taxon>Bacteria</taxon>
        <taxon>Bacillati</taxon>
        <taxon>Bacillota</taxon>
        <taxon>Bacilli</taxon>
        <taxon>Bacillales</taxon>
        <taxon>Alicyclobacillaceae</taxon>
        <taxon>Alicyclobacillus</taxon>
    </lineage>
</organism>
<accession>A0A4R8LI94</accession>
<evidence type="ECO:0000313" key="3">
    <source>
        <dbReference type="Proteomes" id="UP000294581"/>
    </source>
</evidence>
<keyword evidence="3" id="KW-1185">Reference proteome</keyword>
<comment type="caution">
    <text evidence="2">The sequence shown here is derived from an EMBL/GenBank/DDBJ whole genome shotgun (WGS) entry which is preliminary data.</text>
</comment>
<feature type="compositionally biased region" description="Basic and acidic residues" evidence="1">
    <location>
        <begin position="1"/>
        <end position="23"/>
    </location>
</feature>
<feature type="non-terminal residue" evidence="2">
    <location>
        <position position="1"/>
    </location>
</feature>
<dbReference type="Proteomes" id="UP000294581">
    <property type="component" value="Unassembled WGS sequence"/>
</dbReference>